<dbReference type="SUPFAM" id="SSF55729">
    <property type="entry name" value="Acyl-CoA N-acyltransferases (Nat)"/>
    <property type="match status" value="1"/>
</dbReference>
<evidence type="ECO:0000256" key="3">
    <source>
        <dbReference type="ARBA" id="ARBA00038502"/>
    </source>
</evidence>
<comment type="similarity">
    <text evidence="3">Belongs to the acetyltransferase family. RimJ subfamily.</text>
</comment>
<sequence length="180" mass="20826">MKLYTERLILRPWQESDANDLYEYAKDERVGPIAGWPPHKSVEESRSIIKTMFMRDEVYAVALKEDNRAIGLIGLSMQADSQLPIGKNDAEISYWIGVPFWGRGLIPEAVREIIRHGFADLKLENLWSGYFQGNLQSKAVQEKCGLTHYGTLEPKYMELIGETKIEEISRITYQEWKNRT</sequence>
<keyword evidence="1" id="KW-0808">Transferase</keyword>
<dbReference type="AlphaFoldDB" id="A0A140STF3"/>
<proteinExistence type="inferred from homology"/>
<gene>
    <name evidence="5" type="ordered locus">S70_20865</name>
</gene>
<dbReference type="InterPro" id="IPR016181">
    <property type="entry name" value="Acyl_CoA_acyltransferase"/>
</dbReference>
<feature type="domain" description="N-acetyltransferase" evidence="4">
    <location>
        <begin position="8"/>
        <end position="166"/>
    </location>
</feature>
<keyword evidence="2" id="KW-0012">Acyltransferase</keyword>
<dbReference type="InterPro" id="IPR051531">
    <property type="entry name" value="N-acetyltransferase"/>
</dbReference>
<dbReference type="OrthoDB" id="9801656at2"/>
<dbReference type="Pfam" id="PF13302">
    <property type="entry name" value="Acetyltransf_3"/>
    <property type="match status" value="1"/>
</dbReference>
<dbReference type="PANTHER" id="PTHR43792:SF8">
    <property type="entry name" value="[RIBOSOMAL PROTEIN US5]-ALANINE N-ACETYLTRANSFERASE"/>
    <property type="match status" value="1"/>
</dbReference>
<dbReference type="Proteomes" id="UP000005012">
    <property type="component" value="Chromosome"/>
</dbReference>
<dbReference type="GO" id="GO:0005737">
    <property type="term" value="C:cytoplasm"/>
    <property type="evidence" value="ECO:0007669"/>
    <property type="project" value="TreeGrafter"/>
</dbReference>
<dbReference type="InterPro" id="IPR000182">
    <property type="entry name" value="GNAT_dom"/>
</dbReference>
<dbReference type="Gene3D" id="3.40.630.30">
    <property type="match status" value="1"/>
</dbReference>
<protein>
    <submittedName>
        <fullName evidence="5">Acetyltransferase</fullName>
    </submittedName>
</protein>
<dbReference type="KEGG" id="psi:S70_20865"/>
<dbReference type="PANTHER" id="PTHR43792">
    <property type="entry name" value="GNAT FAMILY, PUTATIVE (AFU_ORTHOLOGUE AFUA_3G00765)-RELATED-RELATED"/>
    <property type="match status" value="1"/>
</dbReference>
<evidence type="ECO:0000256" key="2">
    <source>
        <dbReference type="ARBA" id="ARBA00023315"/>
    </source>
</evidence>
<dbReference type="RefSeq" id="WP_004919796.1">
    <property type="nucleotide sequence ID" value="NC_017731.1"/>
</dbReference>
<evidence type="ECO:0000313" key="5">
    <source>
        <dbReference type="EMBL" id="AFH95953.1"/>
    </source>
</evidence>
<dbReference type="HOGENOM" id="CLU_013985_3_6_6"/>
<evidence type="ECO:0000256" key="1">
    <source>
        <dbReference type="ARBA" id="ARBA00022679"/>
    </source>
</evidence>
<dbReference type="GeneID" id="93519311"/>
<evidence type="ECO:0000259" key="4">
    <source>
        <dbReference type="PROSITE" id="PS51186"/>
    </source>
</evidence>
<reference evidence="6" key="2">
    <citation type="submission" date="2012-04" db="EMBL/GenBank/DDBJ databases">
        <title>Complete genome sequence of Providencia stuartii clinical isolate MRSN 2154.</title>
        <authorList>
            <person name="Clifford R.J."/>
            <person name="Hang J."/>
            <person name="Riley M.C."/>
            <person name="Onmus-Leone F."/>
            <person name="Kuschner R.A."/>
            <person name="Lesho E.P."/>
            <person name="Waterman P.E."/>
        </authorList>
    </citation>
    <scope>NUCLEOTIDE SEQUENCE [LARGE SCALE GENOMIC DNA]</scope>
    <source>
        <strain evidence="6">MRSN 2154</strain>
    </source>
</reference>
<organism evidence="5 6">
    <name type="scientific">Providencia stuartii (strain MRSN 2154)</name>
    <dbReference type="NCBI Taxonomy" id="1157951"/>
    <lineage>
        <taxon>Bacteria</taxon>
        <taxon>Pseudomonadati</taxon>
        <taxon>Pseudomonadota</taxon>
        <taxon>Gammaproteobacteria</taxon>
        <taxon>Enterobacterales</taxon>
        <taxon>Morganellaceae</taxon>
        <taxon>Providencia</taxon>
    </lineage>
</organism>
<dbReference type="PROSITE" id="PS51186">
    <property type="entry name" value="GNAT"/>
    <property type="match status" value="1"/>
</dbReference>
<evidence type="ECO:0000313" key="6">
    <source>
        <dbReference type="Proteomes" id="UP000005012"/>
    </source>
</evidence>
<accession>A0A140STF3</accession>
<dbReference type="EMBL" id="CP003488">
    <property type="protein sequence ID" value="AFH95953.1"/>
    <property type="molecule type" value="Genomic_DNA"/>
</dbReference>
<dbReference type="GO" id="GO:0008999">
    <property type="term" value="F:protein-N-terminal-alanine acetyltransferase activity"/>
    <property type="evidence" value="ECO:0007669"/>
    <property type="project" value="TreeGrafter"/>
</dbReference>
<name>A0A140STF3_PROSM</name>
<reference evidence="5 6" key="1">
    <citation type="journal article" date="2012" name="J. Bacteriol.">
        <title>Complete Genome Sequence of Providencia stuartii Clinical Isolate MRSN 2154.</title>
        <authorList>
            <person name="Clifford R.J."/>
            <person name="Hang J."/>
            <person name="Riley M.C."/>
            <person name="Onmus-Leone F."/>
            <person name="Kuschner R.A."/>
            <person name="Lesho E.P."/>
            <person name="Waterman P.E."/>
        </authorList>
    </citation>
    <scope>NUCLEOTIDE SEQUENCE [LARGE SCALE GENOMIC DNA]</scope>
    <source>
        <strain evidence="5 6">MRSN 2154</strain>
    </source>
</reference>
<dbReference type="PATRIC" id="fig|1157951.4.peg.4193"/>